<feature type="coiled-coil region" evidence="1">
    <location>
        <begin position="451"/>
        <end position="481"/>
    </location>
</feature>
<evidence type="ECO:0000256" key="1">
    <source>
        <dbReference type="SAM" id="Coils"/>
    </source>
</evidence>
<evidence type="ECO:0000313" key="3">
    <source>
        <dbReference type="EMBL" id="CAG2201520.1"/>
    </source>
</evidence>
<comment type="caution">
    <text evidence="3">The sequence shown here is derived from an EMBL/GenBank/DDBJ whole genome shotgun (WGS) entry which is preliminary data.</text>
</comment>
<gene>
    <name evidence="3" type="ORF">MEDL_16136</name>
</gene>
<dbReference type="OrthoDB" id="6158144at2759"/>
<accession>A0A8S3R317</accession>
<evidence type="ECO:0000313" key="4">
    <source>
        <dbReference type="Proteomes" id="UP000683360"/>
    </source>
</evidence>
<feature type="compositionally biased region" description="Basic and acidic residues" evidence="2">
    <location>
        <begin position="140"/>
        <end position="157"/>
    </location>
</feature>
<feature type="compositionally biased region" description="Polar residues" evidence="2">
    <location>
        <begin position="166"/>
        <end position="185"/>
    </location>
</feature>
<reference evidence="3" key="1">
    <citation type="submission" date="2021-03" db="EMBL/GenBank/DDBJ databases">
        <authorList>
            <person name="Bekaert M."/>
        </authorList>
    </citation>
    <scope>NUCLEOTIDE SEQUENCE</scope>
</reference>
<dbReference type="Proteomes" id="UP000683360">
    <property type="component" value="Unassembled WGS sequence"/>
</dbReference>
<name>A0A8S3R317_MYTED</name>
<organism evidence="3 4">
    <name type="scientific">Mytilus edulis</name>
    <name type="common">Blue mussel</name>
    <dbReference type="NCBI Taxonomy" id="6550"/>
    <lineage>
        <taxon>Eukaryota</taxon>
        <taxon>Metazoa</taxon>
        <taxon>Spiralia</taxon>
        <taxon>Lophotrochozoa</taxon>
        <taxon>Mollusca</taxon>
        <taxon>Bivalvia</taxon>
        <taxon>Autobranchia</taxon>
        <taxon>Pteriomorphia</taxon>
        <taxon>Mytilida</taxon>
        <taxon>Mytiloidea</taxon>
        <taxon>Mytilidae</taxon>
        <taxon>Mytilinae</taxon>
        <taxon>Mytilus</taxon>
    </lineage>
</organism>
<feature type="region of interest" description="Disordered" evidence="2">
    <location>
        <begin position="126"/>
        <end position="187"/>
    </location>
</feature>
<proteinExistence type="predicted"/>
<keyword evidence="1" id="KW-0175">Coiled coil</keyword>
<evidence type="ECO:0000256" key="2">
    <source>
        <dbReference type="SAM" id="MobiDB-lite"/>
    </source>
</evidence>
<sequence length="490" mass="56459">METTFGFKIGSLDDLSHSGYELLDRLSRRRQYVKSHVRERTCIMAVERVPSYSDSDMENLQISGLGLMEKTNLDARRSKNMSWYDDPRSAYRHNADYLKRLSSLRDNLIDQEQTNLVHAIERLQSKQTRESLQSKAKAKNAFESRPKRYPPELHPLEGKQLIEPLSSRSPQSIPEKSGSATSVTRSTEENIIRNNLQRLIAPITPTSSIPNIGRKSQKSIQQLVLDTSPLQRKKTCFSADHAEKNPFKNIYRGARTRKVMRPDVDDLELSPNAVKFEKIGDHDKINIDKLKEYYCIYYLPSNTPTGQDEFVSEDDDDVSNGENQLDRQLEHELKPNDMDLLSNRFPNEQYRYKAGYFGASQRVPERKPMLHPVTGKALVTNTEDIRKHRLRKLHLSDSVNNIENEAIYGNDEKDVHNRKQIVVDMPSLVFNAATPEGSDLETRTAFLSKAYKQNELRHRELKNLLDDVKELNKRTDDLSERASSDRSLEV</sequence>
<keyword evidence="4" id="KW-1185">Reference proteome</keyword>
<dbReference type="EMBL" id="CAJPWZ010000852">
    <property type="protein sequence ID" value="CAG2201520.1"/>
    <property type="molecule type" value="Genomic_DNA"/>
</dbReference>
<protein>
    <submittedName>
        <fullName evidence="3">Uncharacterized protein</fullName>
    </submittedName>
</protein>
<dbReference type="AlphaFoldDB" id="A0A8S3R317"/>